<evidence type="ECO:0000313" key="3">
    <source>
        <dbReference type="Proteomes" id="UP001287356"/>
    </source>
</evidence>
<feature type="region of interest" description="Disordered" evidence="1">
    <location>
        <begin position="206"/>
        <end position="230"/>
    </location>
</feature>
<evidence type="ECO:0000313" key="2">
    <source>
        <dbReference type="EMBL" id="KAK3375783.1"/>
    </source>
</evidence>
<dbReference type="AlphaFoldDB" id="A0AAE0KFG1"/>
<evidence type="ECO:0000256" key="1">
    <source>
        <dbReference type="SAM" id="MobiDB-lite"/>
    </source>
</evidence>
<reference evidence="2" key="2">
    <citation type="submission" date="2023-06" db="EMBL/GenBank/DDBJ databases">
        <authorList>
            <consortium name="Lawrence Berkeley National Laboratory"/>
            <person name="Haridas S."/>
            <person name="Hensen N."/>
            <person name="Bonometti L."/>
            <person name="Westerberg I."/>
            <person name="Brannstrom I.O."/>
            <person name="Guillou S."/>
            <person name="Cros-Aarteil S."/>
            <person name="Calhoun S."/>
            <person name="Kuo A."/>
            <person name="Mondo S."/>
            <person name="Pangilinan J."/>
            <person name="Riley R."/>
            <person name="Labutti K."/>
            <person name="Andreopoulos B."/>
            <person name="Lipzen A."/>
            <person name="Chen C."/>
            <person name="Yanf M."/>
            <person name="Daum C."/>
            <person name="Ng V."/>
            <person name="Clum A."/>
            <person name="Steindorff A."/>
            <person name="Ohm R."/>
            <person name="Martin F."/>
            <person name="Silar P."/>
            <person name="Natvig D."/>
            <person name="Lalanne C."/>
            <person name="Gautier V."/>
            <person name="Ament-Velasquez S.L."/>
            <person name="Kruys A."/>
            <person name="Hutchinson M.I."/>
            <person name="Powell A.J."/>
            <person name="Barry K."/>
            <person name="Miller A.N."/>
            <person name="Grigoriev I.V."/>
            <person name="Debuchy R."/>
            <person name="Gladieux P."/>
            <person name="Thoren M.H."/>
            <person name="Johannesson H."/>
        </authorList>
    </citation>
    <scope>NUCLEOTIDE SEQUENCE</scope>
    <source>
        <strain evidence="2">CBS 958.72</strain>
    </source>
</reference>
<gene>
    <name evidence="2" type="ORF">B0T24DRAFT_718300</name>
</gene>
<comment type="caution">
    <text evidence="2">The sequence shown here is derived from an EMBL/GenBank/DDBJ whole genome shotgun (WGS) entry which is preliminary data.</text>
</comment>
<proteinExistence type="predicted"/>
<protein>
    <submittedName>
        <fullName evidence="2">Uncharacterized protein</fullName>
    </submittedName>
</protein>
<name>A0AAE0KFG1_9PEZI</name>
<accession>A0AAE0KFG1</accession>
<keyword evidence="3" id="KW-1185">Reference proteome</keyword>
<organism evidence="2 3">
    <name type="scientific">Lasiosphaeria ovina</name>
    <dbReference type="NCBI Taxonomy" id="92902"/>
    <lineage>
        <taxon>Eukaryota</taxon>
        <taxon>Fungi</taxon>
        <taxon>Dikarya</taxon>
        <taxon>Ascomycota</taxon>
        <taxon>Pezizomycotina</taxon>
        <taxon>Sordariomycetes</taxon>
        <taxon>Sordariomycetidae</taxon>
        <taxon>Sordariales</taxon>
        <taxon>Lasiosphaeriaceae</taxon>
        <taxon>Lasiosphaeria</taxon>
    </lineage>
</organism>
<dbReference type="EMBL" id="JAULSN010000003">
    <property type="protein sequence ID" value="KAK3375783.1"/>
    <property type="molecule type" value="Genomic_DNA"/>
</dbReference>
<feature type="compositionally biased region" description="Polar residues" evidence="1">
    <location>
        <begin position="206"/>
        <end position="223"/>
    </location>
</feature>
<sequence length="252" mass="27887">MAALVATFPKFTALDQALNTHDFQESRALYNTLKDNEAQPDITDKHIQNLAALFVRHNAEKVFGVHLIHGHFQIPEGTVIVGTNFQNPDMRWSKTTEPNKLEASSIHEHIFVLTDSGFRAYEFQDGPLPGLTAVGQNFLAEFSRYILANNLAGLIGLQVLGHEGCSNRSMSELILDDSTIMLDTSLVKNCQPTRVTGWTFESSNGQPRVCQPNKTHASMTSGNHKVYNADKPLPKLENVDDLKAALVEADVM</sequence>
<reference evidence="2" key="1">
    <citation type="journal article" date="2023" name="Mol. Phylogenet. Evol.">
        <title>Genome-scale phylogeny and comparative genomics of the fungal order Sordariales.</title>
        <authorList>
            <person name="Hensen N."/>
            <person name="Bonometti L."/>
            <person name="Westerberg I."/>
            <person name="Brannstrom I.O."/>
            <person name="Guillou S."/>
            <person name="Cros-Aarteil S."/>
            <person name="Calhoun S."/>
            <person name="Haridas S."/>
            <person name="Kuo A."/>
            <person name="Mondo S."/>
            <person name="Pangilinan J."/>
            <person name="Riley R."/>
            <person name="LaButti K."/>
            <person name="Andreopoulos B."/>
            <person name="Lipzen A."/>
            <person name="Chen C."/>
            <person name="Yan M."/>
            <person name="Daum C."/>
            <person name="Ng V."/>
            <person name="Clum A."/>
            <person name="Steindorff A."/>
            <person name="Ohm R.A."/>
            <person name="Martin F."/>
            <person name="Silar P."/>
            <person name="Natvig D.O."/>
            <person name="Lalanne C."/>
            <person name="Gautier V."/>
            <person name="Ament-Velasquez S.L."/>
            <person name="Kruys A."/>
            <person name="Hutchinson M.I."/>
            <person name="Powell A.J."/>
            <person name="Barry K."/>
            <person name="Miller A.N."/>
            <person name="Grigoriev I.V."/>
            <person name="Debuchy R."/>
            <person name="Gladieux P."/>
            <person name="Hiltunen Thoren M."/>
            <person name="Johannesson H."/>
        </authorList>
    </citation>
    <scope>NUCLEOTIDE SEQUENCE</scope>
    <source>
        <strain evidence="2">CBS 958.72</strain>
    </source>
</reference>
<dbReference type="Proteomes" id="UP001287356">
    <property type="component" value="Unassembled WGS sequence"/>
</dbReference>